<gene>
    <name evidence="1" type="ORF">COT50_01150</name>
</gene>
<protein>
    <recommendedName>
        <fullName evidence="3">Type II toxin-antitoxin system HicB family antitoxin</fullName>
    </recommendedName>
</protein>
<name>A0A2H0XCE2_UNCKA</name>
<sequence length="94" mass="10484">MPLAIKVFYEGTSEESPYVAYSSEMELCAGGKTSDEAKRNLVNVIEEVLDYKSDDGTLDAYLLELGFIKSKDKNYISPELSFINVQVAASIQYE</sequence>
<reference evidence="2" key="1">
    <citation type="submission" date="2017-09" db="EMBL/GenBank/DDBJ databases">
        <title>Depth-based differentiation of microbial function through sediment-hosted aquifers and enrichment of novel symbionts in the deep terrestrial subsurface.</title>
        <authorList>
            <person name="Probst A.J."/>
            <person name="Ladd B."/>
            <person name="Jarett J.K."/>
            <person name="Geller-Mcgrath D.E."/>
            <person name="Sieber C.M.K."/>
            <person name="Emerson J.B."/>
            <person name="Anantharaman K."/>
            <person name="Thomas B.C."/>
            <person name="Malmstrom R."/>
            <person name="Stieglmeier M."/>
            <person name="Klingl A."/>
            <person name="Woyke T."/>
            <person name="Ryan C.M."/>
            <person name="Banfield J.F."/>
        </authorList>
    </citation>
    <scope>NUCLEOTIDE SEQUENCE [LARGE SCALE GENOMIC DNA]</scope>
</reference>
<evidence type="ECO:0008006" key="3">
    <source>
        <dbReference type="Google" id="ProtNLM"/>
    </source>
</evidence>
<proteinExistence type="predicted"/>
<accession>A0A2H0XCE2</accession>
<dbReference type="SUPFAM" id="SSF143100">
    <property type="entry name" value="TTHA1013/TTHA0281-like"/>
    <property type="match status" value="1"/>
</dbReference>
<evidence type="ECO:0000313" key="1">
    <source>
        <dbReference type="EMBL" id="PIS22593.1"/>
    </source>
</evidence>
<dbReference type="InterPro" id="IPR035069">
    <property type="entry name" value="TTHA1013/TTHA0281-like"/>
</dbReference>
<dbReference type="AlphaFoldDB" id="A0A2H0XCE2"/>
<dbReference type="Proteomes" id="UP000231252">
    <property type="component" value="Unassembled WGS sequence"/>
</dbReference>
<comment type="caution">
    <text evidence="1">The sequence shown here is derived from an EMBL/GenBank/DDBJ whole genome shotgun (WGS) entry which is preliminary data.</text>
</comment>
<evidence type="ECO:0000313" key="2">
    <source>
        <dbReference type="Proteomes" id="UP000231252"/>
    </source>
</evidence>
<dbReference type="EMBL" id="PEYU01000019">
    <property type="protein sequence ID" value="PIS22593.1"/>
    <property type="molecule type" value="Genomic_DNA"/>
</dbReference>
<organism evidence="1 2">
    <name type="scientific">candidate division WWE3 bacterium CG08_land_8_20_14_0_20_41_10</name>
    <dbReference type="NCBI Taxonomy" id="1975085"/>
    <lineage>
        <taxon>Bacteria</taxon>
        <taxon>Katanobacteria</taxon>
    </lineage>
</organism>